<evidence type="ECO:0000256" key="2">
    <source>
        <dbReference type="SAM" id="Phobius"/>
    </source>
</evidence>
<sequence>MEQIDLSTLAGDMFNMLVPESVSSKVSSLRMKLPRKTASISNLKNAPPPPPQSRRRSASTSISAAASNTAAGRTYAETAMSASGSAESLISEAESNATTLYASSSTSSSTRTSLQQYYPPPPQYQHYPQQQQYGAPLAPVLEEQHLKLMQQAARKQMAREERLAAGGESHESRWSPSGVKWRYARQGQHLTAIASEELDDASFERRSYIDGVAYYLRACPDNLNELETDILLRSAPFLAERPRPTRRIAIRRPTDRGKTFLHRGVQQAVALAMVAIHAIWCAVLLLGRVGVRYERQYNLSSQLVAHGYWFANSVGKHSVHLSARLQKAGDGKVGQIFSGLVAWTMESFTGGIQDGYGDGMVMIQGQTGAARNKAALEQEYLHEHEE</sequence>
<evidence type="ECO:0000313" key="3">
    <source>
        <dbReference type="EMBL" id="KAK8051572.1"/>
    </source>
</evidence>
<keyword evidence="4" id="KW-1185">Reference proteome</keyword>
<evidence type="ECO:0000256" key="1">
    <source>
        <dbReference type="SAM" id="MobiDB-lite"/>
    </source>
</evidence>
<feature type="compositionally biased region" description="Low complexity" evidence="1">
    <location>
        <begin position="101"/>
        <end position="117"/>
    </location>
</feature>
<feature type="transmembrane region" description="Helical" evidence="2">
    <location>
        <begin position="268"/>
        <end position="287"/>
    </location>
</feature>
<feature type="compositionally biased region" description="Low complexity" evidence="1">
    <location>
        <begin position="58"/>
        <end position="70"/>
    </location>
</feature>
<keyword evidence="2" id="KW-1133">Transmembrane helix</keyword>
<comment type="caution">
    <text evidence="3">The sequence shown here is derived from an EMBL/GenBank/DDBJ whole genome shotgun (WGS) entry which is preliminary data.</text>
</comment>
<proteinExistence type="predicted"/>
<name>A0ABR1TY87_9PEZI</name>
<organism evidence="3 4">
    <name type="scientific">Apiospora rasikravindrae</name>
    <dbReference type="NCBI Taxonomy" id="990691"/>
    <lineage>
        <taxon>Eukaryota</taxon>
        <taxon>Fungi</taxon>
        <taxon>Dikarya</taxon>
        <taxon>Ascomycota</taxon>
        <taxon>Pezizomycotina</taxon>
        <taxon>Sordariomycetes</taxon>
        <taxon>Xylariomycetidae</taxon>
        <taxon>Amphisphaeriales</taxon>
        <taxon>Apiosporaceae</taxon>
        <taxon>Apiospora</taxon>
    </lineage>
</organism>
<dbReference type="Proteomes" id="UP001444661">
    <property type="component" value="Unassembled WGS sequence"/>
</dbReference>
<feature type="region of interest" description="Disordered" evidence="1">
    <location>
        <begin position="25"/>
        <end position="70"/>
    </location>
</feature>
<keyword evidence="2" id="KW-0472">Membrane</keyword>
<reference evidence="3 4" key="1">
    <citation type="submission" date="2023-01" db="EMBL/GenBank/DDBJ databases">
        <title>Analysis of 21 Apiospora genomes using comparative genomics revels a genus with tremendous synthesis potential of carbohydrate active enzymes and secondary metabolites.</title>
        <authorList>
            <person name="Sorensen T."/>
        </authorList>
    </citation>
    <scope>NUCLEOTIDE SEQUENCE [LARGE SCALE GENOMIC DNA]</scope>
    <source>
        <strain evidence="3 4">CBS 33761</strain>
    </source>
</reference>
<feature type="region of interest" description="Disordered" evidence="1">
    <location>
        <begin position="101"/>
        <end position="128"/>
    </location>
</feature>
<gene>
    <name evidence="3" type="ORF">PG993_002957</name>
</gene>
<accession>A0ABR1TY87</accession>
<keyword evidence="2" id="KW-0812">Transmembrane</keyword>
<dbReference type="EMBL" id="JAQQWK010000002">
    <property type="protein sequence ID" value="KAK8051572.1"/>
    <property type="molecule type" value="Genomic_DNA"/>
</dbReference>
<protein>
    <submittedName>
        <fullName evidence="3">Uncharacterized protein</fullName>
    </submittedName>
</protein>
<evidence type="ECO:0000313" key="4">
    <source>
        <dbReference type="Proteomes" id="UP001444661"/>
    </source>
</evidence>